<dbReference type="RefSeq" id="WP_184749760.1">
    <property type="nucleotide sequence ID" value="NZ_BAAAJR010000003.1"/>
</dbReference>
<dbReference type="EC" id="1.1.1.303" evidence="8"/>
<evidence type="ECO:0000256" key="6">
    <source>
        <dbReference type="RuleBase" id="RU361277"/>
    </source>
</evidence>
<feature type="domain" description="Enoyl reductase (ER)" evidence="7">
    <location>
        <begin position="11"/>
        <end position="341"/>
    </location>
</feature>
<comment type="cofactor">
    <cofactor evidence="1 6">
        <name>Zn(2+)</name>
        <dbReference type="ChEBI" id="CHEBI:29105"/>
    </cofactor>
</comment>
<dbReference type="SUPFAM" id="SSF51735">
    <property type="entry name" value="NAD(P)-binding Rossmann-fold domains"/>
    <property type="match status" value="1"/>
</dbReference>
<dbReference type="GO" id="GO:0052587">
    <property type="term" value="F:diacetyl reductase ((R)-acetoin forming) (NAD+) activity"/>
    <property type="evidence" value="ECO:0007669"/>
    <property type="project" value="UniProtKB-EC"/>
</dbReference>
<evidence type="ECO:0000313" key="8">
    <source>
        <dbReference type="EMBL" id="MBB6390516.1"/>
    </source>
</evidence>
<comment type="caution">
    <text evidence="8">The sequence shown here is derived from an EMBL/GenBank/DDBJ whole genome shotgun (WGS) entry which is preliminary data.</text>
</comment>
<evidence type="ECO:0000256" key="3">
    <source>
        <dbReference type="ARBA" id="ARBA00022723"/>
    </source>
</evidence>
<keyword evidence="9" id="KW-1185">Reference proteome</keyword>
<dbReference type="InterPro" id="IPR013154">
    <property type="entry name" value="ADH-like_N"/>
</dbReference>
<dbReference type="SMART" id="SM00829">
    <property type="entry name" value="PKS_ER"/>
    <property type="match status" value="1"/>
</dbReference>
<dbReference type="EC" id="1.1.1.4" evidence="8"/>
<keyword evidence="3 6" id="KW-0479">Metal-binding</keyword>
<dbReference type="EMBL" id="JACHML010000001">
    <property type="protein sequence ID" value="MBB6390516.1"/>
    <property type="molecule type" value="Genomic_DNA"/>
</dbReference>
<evidence type="ECO:0000313" key="9">
    <source>
        <dbReference type="Proteomes" id="UP000537775"/>
    </source>
</evidence>
<proteinExistence type="inferred from homology"/>
<keyword evidence="4 6" id="KW-0862">Zinc</keyword>
<organism evidence="8 9">
    <name type="scientific">Microbacterium thalassium</name>
    <dbReference type="NCBI Taxonomy" id="362649"/>
    <lineage>
        <taxon>Bacteria</taxon>
        <taxon>Bacillati</taxon>
        <taxon>Actinomycetota</taxon>
        <taxon>Actinomycetes</taxon>
        <taxon>Micrococcales</taxon>
        <taxon>Microbacteriaceae</taxon>
        <taxon>Microbacterium</taxon>
    </lineage>
</organism>
<evidence type="ECO:0000259" key="7">
    <source>
        <dbReference type="SMART" id="SM00829"/>
    </source>
</evidence>
<gene>
    <name evidence="8" type="ORF">HD594_000829</name>
</gene>
<sequence>MTDQLAYVITGRRTISPVDAADVSEVLPDHVVVEIAYTGICGSDVHAYEIGFPYHPTLSGHEWSGTVIGVGADVTGLEVGQRVARTSQPPCGRCVMCQAGHHARCENYTISSLPTAPPHGGYTPKLAVPARSVIALPDSVSLEQGALVEPLTVALHAVRRRQPRLGDTVVVIGAGLIGLATMQFAKLAGATEVVMVARGEDRRDLAARLGATTVLDPADPQLASEIQALTGGRGVDIAYECAGNAQAIQSATTLLRPGGTLMLVGTPFAPVELIPAMWMAKELDVQTTLAHNRWEFDITVDLLAKGLLRTDGMTDSVRGLSELADVFDELSGGAKAIKTLIDPRE</sequence>
<dbReference type="SUPFAM" id="SSF50129">
    <property type="entry name" value="GroES-like"/>
    <property type="match status" value="1"/>
</dbReference>
<dbReference type="PANTHER" id="PTHR43161:SF23">
    <property type="entry name" value="(R,R)-BUTANEDIOL DEHYDROGENASE-RELATED"/>
    <property type="match status" value="1"/>
</dbReference>
<keyword evidence="5 8" id="KW-0560">Oxidoreductase</keyword>
<dbReference type="PROSITE" id="PS00059">
    <property type="entry name" value="ADH_ZINC"/>
    <property type="match status" value="1"/>
</dbReference>
<dbReference type="InterPro" id="IPR013149">
    <property type="entry name" value="ADH-like_C"/>
</dbReference>
<dbReference type="EC" id="1.1.1.-" evidence="8"/>
<evidence type="ECO:0000256" key="4">
    <source>
        <dbReference type="ARBA" id="ARBA00022833"/>
    </source>
</evidence>
<dbReference type="PANTHER" id="PTHR43161">
    <property type="entry name" value="SORBITOL DEHYDROGENASE"/>
    <property type="match status" value="1"/>
</dbReference>
<comment type="similarity">
    <text evidence="2 6">Belongs to the zinc-containing alcohol dehydrogenase family.</text>
</comment>
<dbReference type="InterPro" id="IPR020843">
    <property type="entry name" value="ER"/>
</dbReference>
<dbReference type="Pfam" id="PF08240">
    <property type="entry name" value="ADH_N"/>
    <property type="match status" value="1"/>
</dbReference>
<dbReference type="InterPro" id="IPR011032">
    <property type="entry name" value="GroES-like_sf"/>
</dbReference>
<dbReference type="GO" id="GO:0000721">
    <property type="term" value="F:(R,R)-butanediol dehydrogenase activity"/>
    <property type="evidence" value="ECO:0007669"/>
    <property type="project" value="UniProtKB-EC"/>
</dbReference>
<dbReference type="InterPro" id="IPR036291">
    <property type="entry name" value="NAD(P)-bd_dom_sf"/>
</dbReference>
<evidence type="ECO:0000256" key="1">
    <source>
        <dbReference type="ARBA" id="ARBA00001947"/>
    </source>
</evidence>
<dbReference type="Pfam" id="PF00107">
    <property type="entry name" value="ADH_zinc_N"/>
    <property type="match status" value="1"/>
</dbReference>
<dbReference type="Gene3D" id="3.40.50.720">
    <property type="entry name" value="NAD(P)-binding Rossmann-like Domain"/>
    <property type="match status" value="1"/>
</dbReference>
<evidence type="ECO:0000256" key="5">
    <source>
        <dbReference type="ARBA" id="ARBA00023002"/>
    </source>
</evidence>
<name>A0A7X0FN52_9MICO</name>
<dbReference type="Proteomes" id="UP000537775">
    <property type="component" value="Unassembled WGS sequence"/>
</dbReference>
<dbReference type="AlphaFoldDB" id="A0A7X0FN52"/>
<dbReference type="Gene3D" id="3.90.180.10">
    <property type="entry name" value="Medium-chain alcohol dehydrogenases, catalytic domain"/>
    <property type="match status" value="1"/>
</dbReference>
<protein>
    <submittedName>
        <fullName evidence="8">(R,R)-butanediol dehydrogenase/meso-butanediol dehydrogenase/diacetyl reductase</fullName>
        <ecNumber evidence="8">1.1.1.-</ecNumber>
        <ecNumber evidence="8">1.1.1.303</ecNumber>
        <ecNumber evidence="8">1.1.1.4</ecNumber>
    </submittedName>
</protein>
<dbReference type="GO" id="GO:0008270">
    <property type="term" value="F:zinc ion binding"/>
    <property type="evidence" value="ECO:0007669"/>
    <property type="project" value="InterPro"/>
</dbReference>
<dbReference type="InterPro" id="IPR002328">
    <property type="entry name" value="ADH_Zn_CS"/>
</dbReference>
<accession>A0A7X0FN52</accession>
<evidence type="ECO:0000256" key="2">
    <source>
        <dbReference type="ARBA" id="ARBA00008072"/>
    </source>
</evidence>
<reference evidence="8 9" key="1">
    <citation type="submission" date="2020-08" db="EMBL/GenBank/DDBJ databases">
        <title>Sequencing the genomes of 1000 actinobacteria strains.</title>
        <authorList>
            <person name="Klenk H.-P."/>
        </authorList>
    </citation>
    <scope>NUCLEOTIDE SEQUENCE [LARGE SCALE GENOMIC DNA]</scope>
    <source>
        <strain evidence="8 9">DSM 12511</strain>
    </source>
</reference>